<organism evidence="6 7">
    <name type="scientific">Candidatus Mycosynbacter amalyticus</name>
    <dbReference type="NCBI Taxonomy" id="2665156"/>
    <lineage>
        <taxon>Bacteria</taxon>
        <taxon>Candidatus Saccharimonadota</taxon>
        <taxon>Candidatus Saccharimonadota incertae sedis</taxon>
        <taxon>Candidatus Mycosynbacter</taxon>
    </lineage>
</organism>
<keyword evidence="2" id="KW-1133">Transmembrane helix</keyword>
<sequence>MRFKFFASIFVVGLSLVSGQPTAAAANDFEITNYHMQLELGRDSEQRSTLKTVEKITALFPDTDQNHGIERAIPSSYEGHTTSLHIESVKSEAGVALPYTIYESNGNQVVRIGDKNTYVHGSQTYVLTYAQRDVTRYYADTKMDEFYWDLNGVDWKVPIQRFTAEVTMTPEARTYYEQYACYQGGAGSSAGCQITQEGAMFRVAASSMAPGDNVTVALGFRPGAFATYQPSLWERLVGVWIGLLAVTGLASVGLIVWLSVRWSRLKNRVRDIGTIVPEYLPPKAVSVTASAEVLDSPRAVFAAQLLDLAVRHYLKIYETKPKSFWSNAQYTLEITGDVTKLRAEEQELLRDIYDGKTSVGEKLEMKTLQSNTALYSRMQDNPKKLQALVRGEYALRERLTTQRAWFTRTSVIVFLIAIVTGSPFLLVAAGTAWLLGYSLWSLTDKGLSLRRYLEGLKLYIGVAEVERLKMLQTPEGAEKVGTDIEGKPAELVKLYEKVLPYAVLFGQEKEWGKQLGEYYAESRSNPGWYSGGDATVFNAAVLSSAIGNFTTASSYTSASSSSSGGSGGGGSSGGGGGGGGGGGW</sequence>
<evidence type="ECO:0000256" key="3">
    <source>
        <dbReference type="SAM" id="SignalP"/>
    </source>
</evidence>
<feature type="domain" description="DUF2207" evidence="4">
    <location>
        <begin position="30"/>
        <end position="220"/>
    </location>
</feature>
<dbReference type="RefSeq" id="WP_260763916.1">
    <property type="nucleotide sequence ID" value="NZ_CP045921.1"/>
</dbReference>
<accession>A0A857ML71</accession>
<dbReference type="InterPro" id="IPR018702">
    <property type="entry name" value="DUF2207"/>
</dbReference>
<dbReference type="Pfam" id="PF20990">
    <property type="entry name" value="DUF2207_C"/>
    <property type="match status" value="1"/>
</dbReference>
<keyword evidence="7" id="KW-1185">Reference proteome</keyword>
<protein>
    <submittedName>
        <fullName evidence="6">DUF2207 domain-containing protein</fullName>
    </submittedName>
</protein>
<dbReference type="EMBL" id="CP045921">
    <property type="protein sequence ID" value="QHN42535.1"/>
    <property type="molecule type" value="Genomic_DNA"/>
</dbReference>
<proteinExistence type="predicted"/>
<feature type="compositionally biased region" description="Gly residues" evidence="1">
    <location>
        <begin position="564"/>
        <end position="584"/>
    </location>
</feature>
<evidence type="ECO:0000256" key="1">
    <source>
        <dbReference type="SAM" id="MobiDB-lite"/>
    </source>
</evidence>
<evidence type="ECO:0000313" key="7">
    <source>
        <dbReference type="Proteomes" id="UP001059824"/>
    </source>
</evidence>
<evidence type="ECO:0000259" key="4">
    <source>
        <dbReference type="Pfam" id="PF09972"/>
    </source>
</evidence>
<dbReference type="KEGG" id="mama:GII36_01565"/>
<dbReference type="Proteomes" id="UP001059824">
    <property type="component" value="Chromosome"/>
</dbReference>
<keyword evidence="3" id="KW-0732">Signal</keyword>
<dbReference type="AlphaFoldDB" id="A0A857ML71"/>
<dbReference type="Pfam" id="PF09972">
    <property type="entry name" value="DUF2207"/>
    <property type="match status" value="1"/>
</dbReference>
<feature type="region of interest" description="Disordered" evidence="1">
    <location>
        <begin position="557"/>
        <end position="584"/>
    </location>
</feature>
<feature type="transmembrane region" description="Helical" evidence="2">
    <location>
        <begin position="237"/>
        <end position="260"/>
    </location>
</feature>
<feature type="transmembrane region" description="Helical" evidence="2">
    <location>
        <begin position="411"/>
        <end position="440"/>
    </location>
</feature>
<keyword evidence="2" id="KW-0812">Transmembrane</keyword>
<keyword evidence="2" id="KW-0472">Membrane</keyword>
<feature type="domain" description="Predicted membrane protein YciQ-like C-terminal" evidence="5">
    <location>
        <begin position="279"/>
        <end position="515"/>
    </location>
</feature>
<gene>
    <name evidence="6" type="ORF">GII36_01565</name>
</gene>
<evidence type="ECO:0000256" key="2">
    <source>
        <dbReference type="SAM" id="Phobius"/>
    </source>
</evidence>
<feature type="signal peptide" evidence="3">
    <location>
        <begin position="1"/>
        <end position="23"/>
    </location>
</feature>
<name>A0A857ML71_9BACT</name>
<reference evidence="6" key="1">
    <citation type="journal article" date="2021" name="Nat. Microbiol.">
        <title>Cocultivation of an ultrasmall environmental parasitic bacterium with lytic ability against bacteria associated with wastewater foams.</title>
        <authorList>
            <person name="Batinovic S."/>
            <person name="Rose J.J.A."/>
            <person name="Ratcliffe J."/>
            <person name="Seviour R.J."/>
            <person name="Petrovski S."/>
        </authorList>
    </citation>
    <scope>NUCLEOTIDE SEQUENCE</scope>
    <source>
        <strain evidence="6">JR1</strain>
    </source>
</reference>
<evidence type="ECO:0000259" key="5">
    <source>
        <dbReference type="Pfam" id="PF20990"/>
    </source>
</evidence>
<dbReference type="InterPro" id="IPR048389">
    <property type="entry name" value="YciQ-like_C"/>
</dbReference>
<evidence type="ECO:0000313" key="6">
    <source>
        <dbReference type="EMBL" id="QHN42535.1"/>
    </source>
</evidence>
<feature type="chain" id="PRO_5032814031" evidence="3">
    <location>
        <begin position="24"/>
        <end position="584"/>
    </location>
</feature>